<dbReference type="GO" id="GO:0005886">
    <property type="term" value="C:plasma membrane"/>
    <property type="evidence" value="ECO:0007669"/>
    <property type="project" value="UniProtKB-SubCell"/>
</dbReference>
<dbReference type="RefSeq" id="WP_126038635.1">
    <property type="nucleotide sequence ID" value="NZ_CP034438.1"/>
</dbReference>
<evidence type="ECO:0000256" key="4">
    <source>
        <dbReference type="ARBA" id="ARBA00022989"/>
    </source>
</evidence>
<dbReference type="Pfam" id="PF02653">
    <property type="entry name" value="BPD_transp_2"/>
    <property type="match status" value="1"/>
</dbReference>
<dbReference type="InterPro" id="IPR001851">
    <property type="entry name" value="ABC_transp_permease"/>
</dbReference>
<evidence type="ECO:0000256" key="5">
    <source>
        <dbReference type="ARBA" id="ARBA00023136"/>
    </source>
</evidence>
<feature type="transmembrane region" description="Helical" evidence="6">
    <location>
        <begin position="314"/>
        <end position="334"/>
    </location>
</feature>
<feature type="transmembrane region" description="Helical" evidence="6">
    <location>
        <begin position="134"/>
        <end position="156"/>
    </location>
</feature>
<dbReference type="AlphaFoldDB" id="A0A3Q8WSS6"/>
<evidence type="ECO:0000256" key="3">
    <source>
        <dbReference type="ARBA" id="ARBA00022692"/>
    </source>
</evidence>
<dbReference type="PANTHER" id="PTHR32196">
    <property type="entry name" value="ABC TRANSPORTER PERMEASE PROTEIN YPHD-RELATED-RELATED"/>
    <property type="match status" value="1"/>
</dbReference>
<dbReference type="OrthoDB" id="9808136at2"/>
<keyword evidence="5 6" id="KW-0472">Membrane</keyword>
<keyword evidence="3 6" id="KW-0812">Transmembrane</keyword>
<feature type="transmembrane region" description="Helical" evidence="6">
    <location>
        <begin position="86"/>
        <end position="103"/>
    </location>
</feature>
<evidence type="ECO:0000256" key="6">
    <source>
        <dbReference type="SAM" id="Phobius"/>
    </source>
</evidence>
<evidence type="ECO:0000256" key="1">
    <source>
        <dbReference type="ARBA" id="ARBA00004651"/>
    </source>
</evidence>
<dbReference type="KEGG" id="fsl:EJO69_02210"/>
<feature type="transmembrane region" description="Helical" evidence="6">
    <location>
        <begin position="109"/>
        <end position="127"/>
    </location>
</feature>
<reference evidence="7 8" key="1">
    <citation type="submission" date="2018-12" db="EMBL/GenBank/DDBJ databases">
        <title>Complete genome sequence of Flaviflexus salsibiostraticola KCTC 33148.</title>
        <authorList>
            <person name="Bae J.-W."/>
        </authorList>
    </citation>
    <scope>NUCLEOTIDE SEQUENCE [LARGE SCALE GENOMIC DNA]</scope>
    <source>
        <strain evidence="7 8">KCTC 33148</strain>
    </source>
</reference>
<evidence type="ECO:0000256" key="2">
    <source>
        <dbReference type="ARBA" id="ARBA00022475"/>
    </source>
</evidence>
<sequence>MTAAPELSSKDAKDAQIKNARKLDLNDKIRKFSTLAGLVALVVYGVVVVDGYATSGNILGVTQQVAQIGIMAIGMTFVLINGEIDLSVGSIYGLSAVVGGMLISNGTPWVLATLLAVAVGAACGFLNGIMTVGLAIPSFIVTLGTLSIFRGTALLVSDGTPISLSSSDENVAAFNILGQGKIAGAVPMQFLIFAIAVAIGWVLLHRSKLGYDSYAVGGSVNAAKLSGINTGRTKTMAFVLSGATAGLAGVLGLSFLSYVQGVTGSGMELIVISAVIIGGAALTGGSGTMWGTVIGVFFIGVLQNILNLQGISSFWQTVATGAVIIIAVAGDSALSRRKK</sequence>
<name>A0A3Q8WSS6_9ACTO</name>
<evidence type="ECO:0000313" key="7">
    <source>
        <dbReference type="EMBL" id="AZN29242.1"/>
    </source>
</evidence>
<keyword evidence="2" id="KW-1003">Cell membrane</keyword>
<dbReference type="EMBL" id="CP034438">
    <property type="protein sequence ID" value="AZN29242.1"/>
    <property type="molecule type" value="Genomic_DNA"/>
</dbReference>
<feature type="transmembrane region" description="Helical" evidence="6">
    <location>
        <begin position="182"/>
        <end position="204"/>
    </location>
</feature>
<feature type="transmembrane region" description="Helical" evidence="6">
    <location>
        <begin position="289"/>
        <end position="308"/>
    </location>
</feature>
<evidence type="ECO:0000313" key="8">
    <source>
        <dbReference type="Proteomes" id="UP000270021"/>
    </source>
</evidence>
<gene>
    <name evidence="7" type="ORF">EJO69_02210</name>
</gene>
<keyword evidence="4 6" id="KW-1133">Transmembrane helix</keyword>
<accession>A0A3Q8WSS6</accession>
<proteinExistence type="predicted"/>
<protein>
    <submittedName>
        <fullName evidence="7">ABC transporter permease</fullName>
    </submittedName>
</protein>
<feature type="transmembrane region" description="Helical" evidence="6">
    <location>
        <begin position="32"/>
        <end position="52"/>
    </location>
</feature>
<dbReference type="GO" id="GO:0022857">
    <property type="term" value="F:transmembrane transporter activity"/>
    <property type="evidence" value="ECO:0007669"/>
    <property type="project" value="InterPro"/>
</dbReference>
<dbReference type="Proteomes" id="UP000270021">
    <property type="component" value="Chromosome"/>
</dbReference>
<dbReference type="CDD" id="cd06579">
    <property type="entry name" value="TM_PBP1_transp_AraH_like"/>
    <property type="match status" value="1"/>
</dbReference>
<feature type="transmembrane region" description="Helical" evidence="6">
    <location>
        <begin position="237"/>
        <end position="259"/>
    </location>
</feature>
<comment type="subcellular location">
    <subcellularLocation>
        <location evidence="1">Cell membrane</location>
        <topology evidence="1">Multi-pass membrane protein</topology>
    </subcellularLocation>
</comment>
<organism evidence="7 8">
    <name type="scientific">Flaviflexus salsibiostraticola</name>
    <dbReference type="NCBI Taxonomy" id="1282737"/>
    <lineage>
        <taxon>Bacteria</taxon>
        <taxon>Bacillati</taxon>
        <taxon>Actinomycetota</taxon>
        <taxon>Actinomycetes</taxon>
        <taxon>Actinomycetales</taxon>
        <taxon>Actinomycetaceae</taxon>
        <taxon>Flaviflexus</taxon>
    </lineage>
</organism>
<keyword evidence="8" id="KW-1185">Reference proteome</keyword>
<feature type="transmembrane region" description="Helical" evidence="6">
    <location>
        <begin position="58"/>
        <end position="79"/>
    </location>
</feature>